<evidence type="ECO:0000256" key="1">
    <source>
        <dbReference type="SAM" id="MobiDB-lite"/>
    </source>
</evidence>
<dbReference type="Proteomes" id="UP000759537">
    <property type="component" value="Unassembled WGS sequence"/>
</dbReference>
<comment type="caution">
    <text evidence="2">The sequence shown here is derived from an EMBL/GenBank/DDBJ whole genome shotgun (WGS) entry which is preliminary data.</text>
</comment>
<proteinExistence type="predicted"/>
<keyword evidence="3" id="KW-1185">Reference proteome</keyword>
<evidence type="ECO:0000313" key="3">
    <source>
        <dbReference type="Proteomes" id="UP000759537"/>
    </source>
</evidence>
<accession>A0A9P5JY51</accession>
<dbReference type="EMBL" id="WHVB01000024">
    <property type="protein sequence ID" value="KAF8471007.1"/>
    <property type="molecule type" value="Genomic_DNA"/>
</dbReference>
<reference evidence="2" key="2">
    <citation type="journal article" date="2020" name="Nat. Commun.">
        <title>Large-scale genome sequencing of mycorrhizal fungi provides insights into the early evolution of symbiotic traits.</title>
        <authorList>
            <person name="Miyauchi S."/>
            <person name="Kiss E."/>
            <person name="Kuo A."/>
            <person name="Drula E."/>
            <person name="Kohler A."/>
            <person name="Sanchez-Garcia M."/>
            <person name="Morin E."/>
            <person name="Andreopoulos B."/>
            <person name="Barry K.W."/>
            <person name="Bonito G."/>
            <person name="Buee M."/>
            <person name="Carver A."/>
            <person name="Chen C."/>
            <person name="Cichocki N."/>
            <person name="Clum A."/>
            <person name="Culley D."/>
            <person name="Crous P.W."/>
            <person name="Fauchery L."/>
            <person name="Girlanda M."/>
            <person name="Hayes R.D."/>
            <person name="Keri Z."/>
            <person name="LaButti K."/>
            <person name="Lipzen A."/>
            <person name="Lombard V."/>
            <person name="Magnuson J."/>
            <person name="Maillard F."/>
            <person name="Murat C."/>
            <person name="Nolan M."/>
            <person name="Ohm R.A."/>
            <person name="Pangilinan J."/>
            <person name="Pereira M.F."/>
            <person name="Perotto S."/>
            <person name="Peter M."/>
            <person name="Pfister S."/>
            <person name="Riley R."/>
            <person name="Sitrit Y."/>
            <person name="Stielow J.B."/>
            <person name="Szollosi G."/>
            <person name="Zifcakova L."/>
            <person name="Stursova M."/>
            <person name="Spatafora J.W."/>
            <person name="Tedersoo L."/>
            <person name="Vaario L.M."/>
            <person name="Yamada A."/>
            <person name="Yan M."/>
            <person name="Wang P."/>
            <person name="Xu J."/>
            <person name="Bruns T."/>
            <person name="Baldrian P."/>
            <person name="Vilgalys R."/>
            <person name="Dunand C."/>
            <person name="Henrissat B."/>
            <person name="Grigoriev I.V."/>
            <person name="Hibbett D."/>
            <person name="Nagy L.G."/>
            <person name="Martin F.M."/>
        </authorList>
    </citation>
    <scope>NUCLEOTIDE SEQUENCE</scope>
    <source>
        <strain evidence="2">Prilba</strain>
    </source>
</reference>
<evidence type="ECO:0000313" key="2">
    <source>
        <dbReference type="EMBL" id="KAF8471007.1"/>
    </source>
</evidence>
<protein>
    <submittedName>
        <fullName evidence="2">Uncharacterized protein</fullName>
    </submittedName>
</protein>
<dbReference type="AlphaFoldDB" id="A0A9P5JY51"/>
<gene>
    <name evidence="2" type="ORF">DFH94DRAFT_685012</name>
</gene>
<name>A0A9P5JY51_9AGAM</name>
<feature type="region of interest" description="Disordered" evidence="1">
    <location>
        <begin position="176"/>
        <end position="204"/>
    </location>
</feature>
<reference evidence="2" key="1">
    <citation type="submission" date="2019-10" db="EMBL/GenBank/DDBJ databases">
        <authorList>
            <consortium name="DOE Joint Genome Institute"/>
            <person name="Kuo A."/>
            <person name="Miyauchi S."/>
            <person name="Kiss E."/>
            <person name="Drula E."/>
            <person name="Kohler A."/>
            <person name="Sanchez-Garcia M."/>
            <person name="Andreopoulos B."/>
            <person name="Barry K.W."/>
            <person name="Bonito G."/>
            <person name="Buee M."/>
            <person name="Carver A."/>
            <person name="Chen C."/>
            <person name="Cichocki N."/>
            <person name="Clum A."/>
            <person name="Culley D."/>
            <person name="Crous P.W."/>
            <person name="Fauchery L."/>
            <person name="Girlanda M."/>
            <person name="Hayes R."/>
            <person name="Keri Z."/>
            <person name="LaButti K."/>
            <person name="Lipzen A."/>
            <person name="Lombard V."/>
            <person name="Magnuson J."/>
            <person name="Maillard F."/>
            <person name="Morin E."/>
            <person name="Murat C."/>
            <person name="Nolan M."/>
            <person name="Ohm R."/>
            <person name="Pangilinan J."/>
            <person name="Pereira M."/>
            <person name="Perotto S."/>
            <person name="Peter M."/>
            <person name="Riley R."/>
            <person name="Sitrit Y."/>
            <person name="Stielow B."/>
            <person name="Szollosi G."/>
            <person name="Zifcakova L."/>
            <person name="Stursova M."/>
            <person name="Spatafora J.W."/>
            <person name="Tedersoo L."/>
            <person name="Vaario L.-M."/>
            <person name="Yamada A."/>
            <person name="Yan M."/>
            <person name="Wang P."/>
            <person name="Xu J."/>
            <person name="Bruns T."/>
            <person name="Baldrian P."/>
            <person name="Vilgalys R."/>
            <person name="Henrissat B."/>
            <person name="Grigoriev I.V."/>
            <person name="Hibbett D."/>
            <person name="Nagy L.G."/>
            <person name="Martin F.M."/>
        </authorList>
    </citation>
    <scope>NUCLEOTIDE SEQUENCE</scope>
    <source>
        <strain evidence="2">Prilba</strain>
    </source>
</reference>
<organism evidence="2 3">
    <name type="scientific">Russula ochroleuca</name>
    <dbReference type="NCBI Taxonomy" id="152965"/>
    <lineage>
        <taxon>Eukaryota</taxon>
        <taxon>Fungi</taxon>
        <taxon>Dikarya</taxon>
        <taxon>Basidiomycota</taxon>
        <taxon>Agaricomycotina</taxon>
        <taxon>Agaricomycetes</taxon>
        <taxon>Russulales</taxon>
        <taxon>Russulaceae</taxon>
        <taxon>Russula</taxon>
    </lineage>
</organism>
<sequence>MLAKGVAEGQVEALKLEGPSRTRNATTLPELAAQVSLYELEWDQKIFVFTRGYMVVSAHGLETKTAINTGTTDHRATWFNSWTAIVSAHNSPMSSQVSESQSLAAPCYFSSLVLLLNQLPDCCLSVTKLLIRANQYLMSTSTGTSLSQQAHMLLLWGTSAPEMRSSNLIQNFPDPHVGTEWHRTGRRHDAGSIRETQLGAKRQL</sequence>
<feature type="compositionally biased region" description="Basic and acidic residues" evidence="1">
    <location>
        <begin position="177"/>
        <end position="192"/>
    </location>
</feature>